<dbReference type="Proteomes" id="UP000007346">
    <property type="component" value="Chromosome"/>
</dbReference>
<dbReference type="KEGG" id="bpj:B2904_orf1651"/>
<evidence type="ECO:0000313" key="1">
    <source>
        <dbReference type="EMBL" id="AFR70984.1"/>
    </source>
</evidence>
<gene>
    <name evidence="1" type="ORF">B2904_orf1651</name>
</gene>
<accession>J9UUP4</accession>
<name>J9UUP4_BRAPL</name>
<dbReference type="PROSITE" id="PS51257">
    <property type="entry name" value="PROKAR_LIPOPROTEIN"/>
    <property type="match status" value="1"/>
</dbReference>
<evidence type="ECO:0008006" key="3">
    <source>
        <dbReference type="Google" id="ProtNLM"/>
    </source>
</evidence>
<proteinExistence type="predicted"/>
<dbReference type="AlphaFoldDB" id="J9UUP4"/>
<dbReference type="RefSeq" id="WP_014936210.1">
    <property type="nucleotide sequence ID" value="NC_018607.1"/>
</dbReference>
<sequence length="149" mass="16017">MNKVISFIAIFLSIIFFISCKANTGPIEQSEKTQQLTVANGLKSSGPVLGQAYLWVFLTTDGSTTSSISLKFGNGTTSPQNNKGEEVKFNGNIEHISPTAKENANSYAFQSGTISGVIEILSETQVNVSFSRNISPYLKINDVVCTAVN</sequence>
<evidence type="ECO:0000313" key="2">
    <source>
        <dbReference type="Proteomes" id="UP000007346"/>
    </source>
</evidence>
<dbReference type="EMBL" id="CP003490">
    <property type="protein sequence ID" value="AFR70984.1"/>
    <property type="molecule type" value="Genomic_DNA"/>
</dbReference>
<dbReference type="PATRIC" id="fig|1133568.3.peg.1648"/>
<organism evidence="1 2">
    <name type="scientific">Brachyspira pilosicoli B2904</name>
    <dbReference type="NCBI Taxonomy" id="1133568"/>
    <lineage>
        <taxon>Bacteria</taxon>
        <taxon>Pseudomonadati</taxon>
        <taxon>Spirochaetota</taxon>
        <taxon>Spirochaetia</taxon>
        <taxon>Brachyspirales</taxon>
        <taxon>Brachyspiraceae</taxon>
        <taxon>Brachyspira</taxon>
    </lineage>
</organism>
<dbReference type="HOGENOM" id="CLU_1764526_0_0_12"/>
<protein>
    <recommendedName>
        <fullName evidence="3">Lipoprotein</fullName>
    </recommendedName>
</protein>
<reference evidence="1 2" key="1">
    <citation type="journal article" date="2012" name="BMC Genomics">
        <title>Comparative genomics of Brachyspira pilosicoli strains: genome rearrangements, reductions and correlation of genetic compliment with phenotypic diversity.</title>
        <authorList>
            <person name="Mappley L.J."/>
            <person name="Black M.L."/>
            <person name="Abuoun M."/>
            <person name="Darby A.C."/>
            <person name="Woodward M.J."/>
            <person name="Parkhill J."/>
            <person name="Turner A.K."/>
            <person name="Bellgard M.I."/>
            <person name="La T."/>
            <person name="Phillips N.D."/>
            <person name="La Ragione R.M."/>
            <person name="Hampson D.J."/>
        </authorList>
    </citation>
    <scope>NUCLEOTIDE SEQUENCE [LARGE SCALE GENOMIC DNA]</scope>
    <source>
        <strain evidence="1">B2904</strain>
    </source>
</reference>